<dbReference type="InterPro" id="IPR055377">
    <property type="entry name" value="GH3_M"/>
</dbReference>
<dbReference type="Pfam" id="PF03321">
    <property type="entry name" value="GH3"/>
    <property type="match status" value="1"/>
</dbReference>
<evidence type="ECO:0000259" key="2">
    <source>
        <dbReference type="Pfam" id="PF23572"/>
    </source>
</evidence>
<dbReference type="PANTHER" id="PTHR31901">
    <property type="entry name" value="GH3 DOMAIN-CONTAINING PROTEIN"/>
    <property type="match status" value="1"/>
</dbReference>
<feature type="domain" description="GH3 middle" evidence="1">
    <location>
        <begin position="295"/>
        <end position="364"/>
    </location>
</feature>
<dbReference type="GO" id="GO:0016881">
    <property type="term" value="F:acid-amino acid ligase activity"/>
    <property type="evidence" value="ECO:0007669"/>
    <property type="project" value="TreeGrafter"/>
</dbReference>
<comment type="caution">
    <text evidence="3">The sequence shown here is derived from an EMBL/GenBank/DDBJ whole genome shotgun (WGS) entry which is preliminary data.</text>
</comment>
<evidence type="ECO:0000313" key="3">
    <source>
        <dbReference type="EMBL" id="NEN22934.1"/>
    </source>
</evidence>
<dbReference type="Pfam" id="PF23571">
    <property type="entry name" value="GH3_M"/>
    <property type="match status" value="1"/>
</dbReference>
<dbReference type="Pfam" id="PF23572">
    <property type="entry name" value="GH3_C"/>
    <property type="match status" value="1"/>
</dbReference>
<accession>A0A7K3WN64</accession>
<reference evidence="3 4" key="1">
    <citation type="submission" date="2020-02" db="EMBL/GenBank/DDBJ databases">
        <title>Out from the shadows clarifying the taxonomy of the family Cryomorphaceae and related taxa by utilizing the GTDB taxonomic framework.</title>
        <authorList>
            <person name="Bowman J.P."/>
        </authorList>
    </citation>
    <scope>NUCLEOTIDE SEQUENCE [LARGE SCALE GENOMIC DNA]</scope>
    <source>
        <strain evidence="3 4">QSSC 1-22</strain>
    </source>
</reference>
<dbReference type="InterPro" id="IPR004993">
    <property type="entry name" value="GH3"/>
</dbReference>
<dbReference type="GO" id="GO:0005737">
    <property type="term" value="C:cytoplasm"/>
    <property type="evidence" value="ECO:0007669"/>
    <property type="project" value="TreeGrafter"/>
</dbReference>
<dbReference type="PANTHER" id="PTHR31901:SF9">
    <property type="entry name" value="GH3 DOMAIN-CONTAINING PROTEIN"/>
    <property type="match status" value="1"/>
</dbReference>
<dbReference type="InterPro" id="IPR055378">
    <property type="entry name" value="GH3_C"/>
</dbReference>
<name>A0A7K3WN64_9FLAO</name>
<keyword evidence="4" id="KW-1185">Reference proteome</keyword>
<protein>
    <submittedName>
        <fullName evidence="3">GH3 auxin-responsive promoter family protein</fullName>
    </submittedName>
</protein>
<feature type="domain" description="GH3 C-terminal" evidence="2">
    <location>
        <begin position="380"/>
        <end position="492"/>
    </location>
</feature>
<dbReference type="RefSeq" id="WP_163283655.1">
    <property type="nucleotide sequence ID" value="NZ_JAAGVY010000006.1"/>
</dbReference>
<dbReference type="AlphaFoldDB" id="A0A7K3WN64"/>
<dbReference type="Proteomes" id="UP000486602">
    <property type="component" value="Unassembled WGS sequence"/>
</dbReference>
<proteinExistence type="predicted"/>
<gene>
    <name evidence="3" type="ORF">G3O08_05405</name>
</gene>
<organism evidence="3 4">
    <name type="scientific">Cryomorpha ignava</name>
    <dbReference type="NCBI Taxonomy" id="101383"/>
    <lineage>
        <taxon>Bacteria</taxon>
        <taxon>Pseudomonadati</taxon>
        <taxon>Bacteroidota</taxon>
        <taxon>Flavobacteriia</taxon>
        <taxon>Flavobacteriales</taxon>
        <taxon>Cryomorphaceae</taxon>
        <taxon>Cryomorpha</taxon>
    </lineage>
</organism>
<evidence type="ECO:0000259" key="1">
    <source>
        <dbReference type="Pfam" id="PF23571"/>
    </source>
</evidence>
<evidence type="ECO:0000313" key="4">
    <source>
        <dbReference type="Proteomes" id="UP000486602"/>
    </source>
</evidence>
<sequence>MALHSVFSWFMKKRLHQIELFMKYPIEVQNEVFEKLIGMGKITEFGKDHNFSQMMAQTHFREQVPLQTYEDVKPYVKRLQQGEQNLLWSTPINWFAKSSGTTSDKSKFIPVSREALEDCHYKAGKDLLALYNHNHPNNKVYNGKSLVLGGSSQVNEFRTDSYYGDLSAIIINNLPFWVEMKRIPDREIALMDKWEPKIEKMAQSVKDENVTNIAGVPSWTLVLMKRILELTGKKNIREVWPNLELYMHGGVSFEPYQKQFEKLIPDNRIQYYESYNASEGYFGIQDRAGAHDMLLMLDYGIFYEFIPIENVHDTNPQTISLKEVEVGKNYEMVISTNGGLWRYRLGDTVIFTSVFPFRIKVSGRTKHFINAFGEELIIDNADQAIMRANEICHCTILDFTAAPVYMSDTAQGAHEWLIEFSQAPDNLEHFTKVLDAELKKVNSDYEAKRTGDLSLKMPIVKAVPEGTFYNWLKKRDKLGGQHKVPRLSNDRKLVDEILSDMAD</sequence>
<dbReference type="EMBL" id="JAAGVY010000006">
    <property type="protein sequence ID" value="NEN22934.1"/>
    <property type="molecule type" value="Genomic_DNA"/>
</dbReference>